<dbReference type="InterPro" id="IPR021395">
    <property type="entry name" value="DUF3035"/>
</dbReference>
<evidence type="ECO:0000256" key="1">
    <source>
        <dbReference type="SAM" id="SignalP"/>
    </source>
</evidence>
<dbReference type="Pfam" id="PF11233">
    <property type="entry name" value="DUF3035"/>
    <property type="match status" value="1"/>
</dbReference>
<feature type="signal peptide" evidence="1">
    <location>
        <begin position="1"/>
        <end position="17"/>
    </location>
</feature>
<reference evidence="2 3" key="1">
    <citation type="submission" date="2017-05" db="EMBL/GenBank/DDBJ databases">
        <authorList>
            <person name="Varghese N."/>
            <person name="Submissions S."/>
        </authorList>
    </citation>
    <scope>NUCLEOTIDE SEQUENCE [LARGE SCALE GENOMIC DNA]</scope>
    <source>
        <strain evidence="2 3">DSM 29734</strain>
    </source>
</reference>
<dbReference type="PROSITE" id="PS51257">
    <property type="entry name" value="PROKAR_LIPOPROTEIN"/>
    <property type="match status" value="1"/>
</dbReference>
<proteinExistence type="predicted"/>
<name>A0ABY1N769_9RHOB</name>
<organism evidence="2 3">
    <name type="scientific">Shimia sagamensis</name>
    <dbReference type="NCBI Taxonomy" id="1566352"/>
    <lineage>
        <taxon>Bacteria</taxon>
        <taxon>Pseudomonadati</taxon>
        <taxon>Pseudomonadota</taxon>
        <taxon>Alphaproteobacteria</taxon>
        <taxon>Rhodobacterales</taxon>
        <taxon>Roseobacteraceae</taxon>
    </lineage>
</organism>
<accession>A0ABY1N769</accession>
<evidence type="ECO:0000313" key="2">
    <source>
        <dbReference type="EMBL" id="SMP02050.1"/>
    </source>
</evidence>
<protein>
    <submittedName>
        <fullName evidence="2">Beta-barrel assembly machine subunit BamF</fullName>
    </submittedName>
</protein>
<keyword evidence="1" id="KW-0732">Signal</keyword>
<gene>
    <name evidence="2" type="ORF">SAMN06265373_101201</name>
</gene>
<dbReference type="Proteomes" id="UP001157961">
    <property type="component" value="Unassembled WGS sequence"/>
</dbReference>
<keyword evidence="3" id="KW-1185">Reference proteome</keyword>
<evidence type="ECO:0000313" key="3">
    <source>
        <dbReference type="Proteomes" id="UP001157961"/>
    </source>
</evidence>
<dbReference type="EMBL" id="FXTY01000001">
    <property type="protein sequence ID" value="SMP02050.1"/>
    <property type="molecule type" value="Genomic_DNA"/>
</dbReference>
<feature type="chain" id="PRO_5047074964" evidence="1">
    <location>
        <begin position="18"/>
        <end position="172"/>
    </location>
</feature>
<comment type="caution">
    <text evidence="2">The sequence shown here is derived from an EMBL/GenBank/DDBJ whole genome shotgun (WGS) entry which is preliminary data.</text>
</comment>
<sequence length="172" mass="18855">MGLLRLLILGFVAVGLAACSGSKTLHSTAPSGDGPDEFTIMPAKQLTQPKDYAALPLPTPGGVNRTDQDPLGDAVVALGGKASARSPYNTGIPASDGNLVNYSSRLGREADIRAKVWEDDEEFRRKRGRGTWLRISKKGLYEDVYKRQALDYRDEWWRWKRAGARTPAAPVQ</sequence>